<dbReference type="PhylomeDB" id="T1IRR4"/>
<dbReference type="Pfam" id="PF07841">
    <property type="entry name" value="DM4_12"/>
    <property type="match status" value="1"/>
</dbReference>
<feature type="signal peptide" evidence="1">
    <location>
        <begin position="1"/>
        <end position="21"/>
    </location>
</feature>
<proteinExistence type="predicted"/>
<evidence type="ECO:0000256" key="1">
    <source>
        <dbReference type="SAM" id="SignalP"/>
    </source>
</evidence>
<dbReference type="eggNOG" id="ENOG502T2JW">
    <property type="taxonomic scope" value="Eukaryota"/>
</dbReference>
<dbReference type="HOGENOM" id="CLU_1397979_0_0_1"/>
<name>T1IRR4_STRMM</name>
<dbReference type="OMA" id="HACARRY"/>
<dbReference type="EnsemblMetazoa" id="SMAR003763-RA">
    <property type="protein sequence ID" value="SMAR003763-PA"/>
    <property type="gene ID" value="SMAR003763"/>
</dbReference>
<reference evidence="2" key="2">
    <citation type="submission" date="2015-02" db="UniProtKB">
        <authorList>
            <consortium name="EnsemblMetazoa"/>
        </authorList>
    </citation>
    <scope>IDENTIFICATION</scope>
</reference>
<keyword evidence="1" id="KW-0732">Signal</keyword>
<sequence length="195" mass="21512">MNAKVIFASLLVLTIVHQGKPVYIPNFSVFPEALLFTLPFTVTGISSGTLAALGGLKLLAAVAVALASGKRDLSNPLSEKLGNMDLYFHMINEVDHQRCALRLICELETMEEDKLEYDERLIKALFGAKPKNISYQELKTPKGAYEYAAYLGSTTQSRQACSTIYSKCPYATEQMMSALRTASSATYQQKQQTQP</sequence>
<feature type="chain" id="PRO_5004578745" evidence="1">
    <location>
        <begin position="22"/>
        <end position="195"/>
    </location>
</feature>
<keyword evidence="3" id="KW-1185">Reference proteome</keyword>
<organism evidence="2 3">
    <name type="scientific">Strigamia maritima</name>
    <name type="common">European centipede</name>
    <name type="synonym">Geophilus maritimus</name>
    <dbReference type="NCBI Taxonomy" id="126957"/>
    <lineage>
        <taxon>Eukaryota</taxon>
        <taxon>Metazoa</taxon>
        <taxon>Ecdysozoa</taxon>
        <taxon>Arthropoda</taxon>
        <taxon>Myriapoda</taxon>
        <taxon>Chilopoda</taxon>
        <taxon>Pleurostigmophora</taxon>
        <taxon>Geophilomorpha</taxon>
        <taxon>Linotaeniidae</taxon>
        <taxon>Strigamia</taxon>
    </lineage>
</organism>
<evidence type="ECO:0000313" key="3">
    <source>
        <dbReference type="Proteomes" id="UP000014500"/>
    </source>
</evidence>
<dbReference type="AlphaFoldDB" id="T1IRR4"/>
<dbReference type="Proteomes" id="UP000014500">
    <property type="component" value="Unassembled WGS sequence"/>
</dbReference>
<accession>T1IRR4</accession>
<dbReference type="InterPro" id="IPR006631">
    <property type="entry name" value="DM4_12"/>
</dbReference>
<evidence type="ECO:0000313" key="2">
    <source>
        <dbReference type="EnsemblMetazoa" id="SMAR003763-PA"/>
    </source>
</evidence>
<reference evidence="3" key="1">
    <citation type="submission" date="2011-05" db="EMBL/GenBank/DDBJ databases">
        <authorList>
            <person name="Richards S.R."/>
            <person name="Qu J."/>
            <person name="Jiang H."/>
            <person name="Jhangiani S.N."/>
            <person name="Agravi P."/>
            <person name="Goodspeed R."/>
            <person name="Gross S."/>
            <person name="Mandapat C."/>
            <person name="Jackson L."/>
            <person name="Mathew T."/>
            <person name="Pu L."/>
            <person name="Thornton R."/>
            <person name="Saada N."/>
            <person name="Wilczek-Boney K.B."/>
            <person name="Lee S."/>
            <person name="Kovar C."/>
            <person name="Wu Y."/>
            <person name="Scherer S.E."/>
            <person name="Worley K.C."/>
            <person name="Muzny D.M."/>
            <person name="Gibbs R."/>
        </authorList>
    </citation>
    <scope>NUCLEOTIDE SEQUENCE</scope>
    <source>
        <strain evidence="3">Brora</strain>
    </source>
</reference>
<dbReference type="EMBL" id="JH431378">
    <property type="status" value="NOT_ANNOTATED_CDS"/>
    <property type="molecule type" value="Genomic_DNA"/>
</dbReference>
<protein>
    <submittedName>
        <fullName evidence="2">Uncharacterized protein</fullName>
    </submittedName>
</protein>